<gene>
    <name evidence="2" type="ORF">ABZU02_00910</name>
</gene>
<name>A0AAU8NP83_9BIFI</name>
<feature type="domain" description="GIY-YIG" evidence="1">
    <location>
        <begin position="178"/>
        <end position="276"/>
    </location>
</feature>
<dbReference type="CDD" id="cd10446">
    <property type="entry name" value="GIY-YIG_unchar_1"/>
    <property type="match status" value="1"/>
</dbReference>
<dbReference type="PROSITE" id="PS50164">
    <property type="entry name" value="GIY_YIG"/>
    <property type="match status" value="1"/>
</dbReference>
<dbReference type="EMBL" id="CP160091">
    <property type="protein sequence ID" value="XCS43704.1"/>
    <property type="molecule type" value="Genomic_DNA"/>
</dbReference>
<proteinExistence type="predicted"/>
<dbReference type="InterPro" id="IPR000305">
    <property type="entry name" value="GIY-YIG_endonuc"/>
</dbReference>
<dbReference type="InterPro" id="IPR035901">
    <property type="entry name" value="GIY-YIG_endonuc_sf"/>
</dbReference>
<reference evidence="2" key="1">
    <citation type="submission" date="2024-06" db="EMBL/GenBank/DDBJ databases">
        <title>Vaginal Lactobacillus fatty acid response mechanisms reveal a metabolite-targeted strategy for bacterial vaginosis treatment.</title>
        <authorList>
            <person name="Zhu M."/>
            <person name="Blainey P.C."/>
            <person name="Bloom S.M."/>
            <person name="Kwon D.S."/>
        </authorList>
    </citation>
    <scope>NUCLEOTIDE SEQUENCE</scope>
    <source>
        <strain evidence="2">0809_588_1_1_BHK4</strain>
    </source>
</reference>
<evidence type="ECO:0000313" key="2">
    <source>
        <dbReference type="EMBL" id="XCS43704.1"/>
    </source>
</evidence>
<dbReference type="SMART" id="SM00465">
    <property type="entry name" value="GIYc"/>
    <property type="match status" value="1"/>
</dbReference>
<sequence length="278" mass="32413">MIKLNDLLNLTEEQAANTKIRFNMNNGDYDPIELYQDDREKINKEWLYCKGNKSLFQVGQIAICLVRMPKNKDQWLLTTIDTVSKDLNVDKKGIGYEGTPIKEYEKYFGRVIVKFHNKHEQLVRWLNNLKSDLEISQILPDTFRDDSFPGYDNVKLSYSDLKRIVKNSYNDWIAALSSQKAVYLITDTKTGKLYVGSATSNNGMLLKRWKDYLETGHGGNEKLIKLVETEGIKYIEDHFQYSILENYNANVDDDFVLGRESWWKEVLKSKDFGYNANK</sequence>
<evidence type="ECO:0000259" key="1">
    <source>
        <dbReference type="PROSITE" id="PS50164"/>
    </source>
</evidence>
<dbReference type="Gene3D" id="3.40.1440.10">
    <property type="entry name" value="GIY-YIG endonuclease"/>
    <property type="match status" value="1"/>
</dbReference>
<dbReference type="SUPFAM" id="SSF82771">
    <property type="entry name" value="GIY-YIG endonuclease"/>
    <property type="match status" value="1"/>
</dbReference>
<protein>
    <submittedName>
        <fullName evidence="2">GIY-YIG nuclease family protein</fullName>
    </submittedName>
</protein>
<accession>A0AAU8NP83</accession>
<dbReference type="AlphaFoldDB" id="A0AAU8NP83"/>
<organism evidence="2">
    <name type="scientific">Gardnerella piotii</name>
    <dbReference type="NCBI Taxonomy" id="2792977"/>
    <lineage>
        <taxon>Bacteria</taxon>
        <taxon>Bacillati</taxon>
        <taxon>Actinomycetota</taxon>
        <taxon>Actinomycetes</taxon>
        <taxon>Bifidobacteriales</taxon>
        <taxon>Bifidobacteriaceae</taxon>
        <taxon>Gardnerella</taxon>
    </lineage>
</organism>